<feature type="compositionally biased region" description="Basic and acidic residues" evidence="3">
    <location>
        <begin position="308"/>
        <end position="319"/>
    </location>
</feature>
<dbReference type="GeneID" id="73469043"/>
<dbReference type="CDD" id="cd20524">
    <property type="entry name" value="CYCLIN_CCNH_rpt1"/>
    <property type="match status" value="1"/>
</dbReference>
<evidence type="ECO:0000313" key="5">
    <source>
        <dbReference type="EMBL" id="KAG7664228.1"/>
    </source>
</evidence>
<evidence type="ECO:0000256" key="2">
    <source>
        <dbReference type="RuleBase" id="RU000383"/>
    </source>
</evidence>
<comment type="similarity">
    <text evidence="2">Belongs to the cyclin family.</text>
</comment>
<evidence type="ECO:0000256" key="3">
    <source>
        <dbReference type="SAM" id="MobiDB-lite"/>
    </source>
</evidence>
<sequence>MATAKVPIDNTEATPPPKKKQRITNDDLYRKSTQFTLWSYTHDELESAKRRANAHGQRKAKQNFDQAYQQAKKDHPEVFTTADPDDDLLHPEKLQSILSFEEECTYLNFYSKNIIQTCNFFKMPTQVKLTAASFFKKFYLVNSVMEYHPKNILYTCVFLSAKSENYFISIESFVKALKGTEASHILDLEFIVLQSLKFTLLVHHPMRPLYGFFLDFQAELLHPSPLMYDVSVDTLGNLYNKAKEWLNEYAIISDVSFLFTPPQIALAAMYDCDKRITDRYLKRKFLKDDKLDVIKEETAEEETPTPVVKKEEENGDQKTENGNPEEAVQENEETKVSTHREQYETLVRTIRKCIKIAKHIQTTSREESKEIDKKCFFALNPKKLIDKRIKKLTASSAPPETKEQT</sequence>
<dbReference type="InterPro" id="IPR031658">
    <property type="entry name" value="Cyclin_C_2"/>
</dbReference>
<name>A0A8J5QLA5_9ASCO</name>
<dbReference type="AlphaFoldDB" id="A0A8J5QLA5"/>
<dbReference type="Pfam" id="PF16899">
    <property type="entry name" value="Cyclin_C_2"/>
    <property type="match status" value="1"/>
</dbReference>
<reference evidence="5 6" key="1">
    <citation type="journal article" date="2021" name="DNA Res.">
        <title>Genome analysis of Candida subhashii reveals its hybrid nature and dual mitochondrial genome conformations.</title>
        <authorList>
            <person name="Mixao V."/>
            <person name="Hegedusova E."/>
            <person name="Saus E."/>
            <person name="Pryszcz L.P."/>
            <person name="Cillingova A."/>
            <person name="Nosek J."/>
            <person name="Gabaldon T."/>
        </authorList>
    </citation>
    <scope>NUCLEOTIDE SEQUENCE [LARGE SCALE GENOMIC DNA]</scope>
    <source>
        <strain evidence="5 6">CBS 10753</strain>
    </source>
</reference>
<dbReference type="GO" id="GO:0016538">
    <property type="term" value="F:cyclin-dependent protein serine/threonine kinase regulator activity"/>
    <property type="evidence" value="ECO:0007669"/>
    <property type="project" value="InterPro"/>
</dbReference>
<feature type="region of interest" description="Disordered" evidence="3">
    <location>
        <begin position="297"/>
        <end position="340"/>
    </location>
</feature>
<gene>
    <name evidence="5" type="ORF">J8A68_002242</name>
</gene>
<dbReference type="InterPro" id="IPR013763">
    <property type="entry name" value="Cyclin-like_dom"/>
</dbReference>
<evidence type="ECO:0000313" key="6">
    <source>
        <dbReference type="Proteomes" id="UP000694255"/>
    </source>
</evidence>
<dbReference type="InterPro" id="IPR043198">
    <property type="entry name" value="Cyclin/Ssn8"/>
</dbReference>
<dbReference type="OrthoDB" id="340962at2759"/>
<accession>A0A8J5QLA5</accession>
<keyword evidence="6" id="KW-1185">Reference proteome</keyword>
<proteinExistence type="inferred from homology"/>
<comment type="caution">
    <text evidence="5">The sequence shown here is derived from an EMBL/GenBank/DDBJ whole genome shotgun (WGS) entry which is preliminary data.</text>
</comment>
<feature type="region of interest" description="Disordered" evidence="3">
    <location>
        <begin position="1"/>
        <end position="27"/>
    </location>
</feature>
<dbReference type="PANTHER" id="PTHR10026">
    <property type="entry name" value="CYCLIN"/>
    <property type="match status" value="1"/>
</dbReference>
<evidence type="ECO:0000256" key="1">
    <source>
        <dbReference type="ARBA" id="ARBA00023127"/>
    </source>
</evidence>
<dbReference type="Pfam" id="PF00134">
    <property type="entry name" value="Cyclin_N"/>
    <property type="match status" value="1"/>
</dbReference>
<dbReference type="SMART" id="SM00385">
    <property type="entry name" value="CYCLIN"/>
    <property type="match status" value="1"/>
</dbReference>
<dbReference type="CDD" id="cd20525">
    <property type="entry name" value="CYCLIN_CCNH_rpt2"/>
    <property type="match status" value="1"/>
</dbReference>
<protein>
    <recommendedName>
        <fullName evidence="4">Cyclin-like domain-containing protein</fullName>
    </recommendedName>
</protein>
<dbReference type="Proteomes" id="UP000694255">
    <property type="component" value="Unassembled WGS sequence"/>
</dbReference>
<dbReference type="RefSeq" id="XP_049264460.1">
    <property type="nucleotide sequence ID" value="XM_049405971.1"/>
</dbReference>
<keyword evidence="1 2" id="KW-0195">Cyclin</keyword>
<feature type="domain" description="Cyclin-like" evidence="4">
    <location>
        <begin position="112"/>
        <end position="194"/>
    </location>
</feature>
<dbReference type="EMBL" id="JAGSYN010000102">
    <property type="protein sequence ID" value="KAG7664228.1"/>
    <property type="molecule type" value="Genomic_DNA"/>
</dbReference>
<dbReference type="InterPro" id="IPR006671">
    <property type="entry name" value="Cyclin_N"/>
</dbReference>
<organism evidence="5 6">
    <name type="scientific">[Candida] subhashii</name>
    <dbReference type="NCBI Taxonomy" id="561895"/>
    <lineage>
        <taxon>Eukaryota</taxon>
        <taxon>Fungi</taxon>
        <taxon>Dikarya</taxon>
        <taxon>Ascomycota</taxon>
        <taxon>Saccharomycotina</taxon>
        <taxon>Pichiomycetes</taxon>
        <taxon>Debaryomycetaceae</taxon>
        <taxon>Spathaspora</taxon>
    </lineage>
</organism>
<evidence type="ECO:0000259" key="4">
    <source>
        <dbReference type="SMART" id="SM00385"/>
    </source>
</evidence>
<dbReference type="GO" id="GO:0006357">
    <property type="term" value="P:regulation of transcription by RNA polymerase II"/>
    <property type="evidence" value="ECO:0007669"/>
    <property type="project" value="InterPro"/>
</dbReference>